<dbReference type="GO" id="GO:0016887">
    <property type="term" value="F:ATP hydrolysis activity"/>
    <property type="evidence" value="ECO:0007669"/>
    <property type="project" value="InterPro"/>
</dbReference>
<reference evidence="3" key="2">
    <citation type="submission" date="2025-09" db="UniProtKB">
        <authorList>
            <consortium name="Ensembl"/>
        </authorList>
    </citation>
    <scope>IDENTIFICATION</scope>
</reference>
<name>A0A8C5NJ41_JUNHY</name>
<organism evidence="3 4">
    <name type="scientific">Junco hyemalis</name>
    <name type="common">Dark-eyed junco</name>
    <dbReference type="NCBI Taxonomy" id="40217"/>
    <lineage>
        <taxon>Eukaryota</taxon>
        <taxon>Metazoa</taxon>
        <taxon>Chordata</taxon>
        <taxon>Craniata</taxon>
        <taxon>Vertebrata</taxon>
        <taxon>Euteleostomi</taxon>
        <taxon>Archelosauria</taxon>
        <taxon>Archosauria</taxon>
        <taxon>Dinosauria</taxon>
        <taxon>Saurischia</taxon>
        <taxon>Theropoda</taxon>
        <taxon>Coelurosauria</taxon>
        <taxon>Aves</taxon>
        <taxon>Neognathae</taxon>
        <taxon>Neoaves</taxon>
        <taxon>Telluraves</taxon>
        <taxon>Australaves</taxon>
        <taxon>Passeriformes</taxon>
        <taxon>Passerellidae</taxon>
        <taxon>Junco</taxon>
    </lineage>
</organism>
<evidence type="ECO:0000256" key="1">
    <source>
        <dbReference type="SAM" id="MobiDB-lite"/>
    </source>
</evidence>
<dbReference type="PROSITE" id="PS50893">
    <property type="entry name" value="ABC_TRANSPORTER_2"/>
    <property type="match status" value="1"/>
</dbReference>
<dbReference type="Ensembl" id="ENSJHYT00000002861.1">
    <property type="protein sequence ID" value="ENSJHYP00000002291.1"/>
    <property type="gene ID" value="ENSJHYG00000001948.1"/>
</dbReference>
<dbReference type="Pfam" id="PF00005">
    <property type="entry name" value="ABC_tran"/>
    <property type="match status" value="1"/>
</dbReference>
<reference evidence="3" key="1">
    <citation type="submission" date="2025-08" db="UniProtKB">
        <authorList>
            <consortium name="Ensembl"/>
        </authorList>
    </citation>
    <scope>IDENTIFICATION</scope>
</reference>
<feature type="domain" description="ABC transporter" evidence="2">
    <location>
        <begin position="3"/>
        <end position="176"/>
    </location>
</feature>
<dbReference type="InterPro" id="IPR017871">
    <property type="entry name" value="ABC_transporter-like_CS"/>
</dbReference>
<evidence type="ECO:0000313" key="3">
    <source>
        <dbReference type="Ensembl" id="ENSJHYP00000002291.1"/>
    </source>
</evidence>
<dbReference type="GO" id="GO:0022857">
    <property type="term" value="F:transmembrane transporter activity"/>
    <property type="evidence" value="ECO:0007669"/>
    <property type="project" value="TreeGrafter"/>
</dbReference>
<evidence type="ECO:0000259" key="2">
    <source>
        <dbReference type="PROSITE" id="PS50893"/>
    </source>
</evidence>
<proteinExistence type="predicted"/>
<keyword evidence="4" id="KW-1185">Reference proteome</keyword>
<dbReference type="Proteomes" id="UP000694408">
    <property type="component" value="Unplaced"/>
</dbReference>
<accession>A0A8C5NJ41</accession>
<evidence type="ECO:0000313" key="4">
    <source>
        <dbReference type="Proteomes" id="UP000694408"/>
    </source>
</evidence>
<dbReference type="GO" id="GO:0005886">
    <property type="term" value="C:plasma membrane"/>
    <property type="evidence" value="ECO:0007669"/>
    <property type="project" value="TreeGrafter"/>
</dbReference>
<dbReference type="PANTHER" id="PTHR24220">
    <property type="entry name" value="IMPORT ATP-BINDING PROTEIN"/>
    <property type="match status" value="1"/>
</dbReference>
<feature type="region of interest" description="Disordered" evidence="1">
    <location>
        <begin position="168"/>
        <end position="189"/>
    </location>
</feature>
<dbReference type="OMA" id="MNITHRN"/>
<dbReference type="InterPro" id="IPR027417">
    <property type="entry name" value="P-loop_NTPase"/>
</dbReference>
<sequence length="189" mass="21703">EKLEKKDLDSYRNYYSSFVFQDLNLIEELTVLENLEVSFDLTRRKYDKNLIIETLKKVNLPDTEISMDDFLSRHPKELSGGQKQRVSIARALLKNPSVLILDEPTAALDEENSKHIGEMLKDISKDCLVIVSSHNLDVLSSLADRIIEIEDGDVISDKTINKIEENNEKQFDSKRKGRLAETQCSYPKN</sequence>
<dbReference type="InterPro" id="IPR015854">
    <property type="entry name" value="ABC_transpr_LolD-like"/>
</dbReference>
<dbReference type="AlphaFoldDB" id="A0A8C5NJ41"/>
<dbReference type="GO" id="GO:0005524">
    <property type="term" value="F:ATP binding"/>
    <property type="evidence" value="ECO:0007669"/>
    <property type="project" value="InterPro"/>
</dbReference>
<dbReference type="PROSITE" id="PS00211">
    <property type="entry name" value="ABC_TRANSPORTER_1"/>
    <property type="match status" value="1"/>
</dbReference>
<dbReference type="Gene3D" id="3.40.50.300">
    <property type="entry name" value="P-loop containing nucleotide triphosphate hydrolases"/>
    <property type="match status" value="1"/>
</dbReference>
<dbReference type="SUPFAM" id="SSF52540">
    <property type="entry name" value="P-loop containing nucleoside triphosphate hydrolases"/>
    <property type="match status" value="1"/>
</dbReference>
<protein>
    <recommendedName>
        <fullName evidence="2">ABC transporter domain-containing protein</fullName>
    </recommendedName>
</protein>
<dbReference type="InterPro" id="IPR003439">
    <property type="entry name" value="ABC_transporter-like_ATP-bd"/>
</dbReference>